<dbReference type="OrthoDB" id="6773614at2759"/>
<gene>
    <name evidence="2" type="ORF">PHAECO_LOCUS5661</name>
</gene>
<feature type="compositionally biased region" description="Acidic residues" evidence="1">
    <location>
        <begin position="145"/>
        <end position="156"/>
    </location>
</feature>
<feature type="region of interest" description="Disordered" evidence="1">
    <location>
        <begin position="109"/>
        <end position="181"/>
    </location>
</feature>
<accession>A0A9P0GM22</accession>
<dbReference type="EMBL" id="OU896723">
    <property type="protein sequence ID" value="CAH1155233.1"/>
    <property type="molecule type" value="Genomic_DNA"/>
</dbReference>
<proteinExistence type="predicted"/>
<dbReference type="Proteomes" id="UP001153737">
    <property type="component" value="Chromosome 17"/>
</dbReference>
<name>A0A9P0GM22_PHACE</name>
<evidence type="ECO:0000313" key="2">
    <source>
        <dbReference type="EMBL" id="CAH1155233.1"/>
    </source>
</evidence>
<protein>
    <submittedName>
        <fullName evidence="2">Uncharacterized protein</fullName>
    </submittedName>
</protein>
<evidence type="ECO:0000256" key="1">
    <source>
        <dbReference type="SAM" id="MobiDB-lite"/>
    </source>
</evidence>
<reference evidence="2" key="1">
    <citation type="submission" date="2022-01" db="EMBL/GenBank/DDBJ databases">
        <authorList>
            <person name="King R."/>
        </authorList>
    </citation>
    <scope>NUCLEOTIDE SEQUENCE</scope>
</reference>
<feature type="compositionally biased region" description="Polar residues" evidence="1">
    <location>
        <begin position="166"/>
        <end position="176"/>
    </location>
</feature>
<dbReference type="Pfam" id="PF16009">
    <property type="entry name" value="DUF4779"/>
    <property type="match status" value="1"/>
</dbReference>
<sequence length="254" mass="26700">MGGMGMGGMGMGGMGMGGMGMGGMGMGAMGMGGSEMGGTSMEGANKHFNDMIAKKSFGKQGGQFDQGMSGFSKGGGLIKDVKGDSGFYSGIKGMKNMFEDGSVFKGGQYFGKDGQNQGQEDAKKGHKKGHTVKGFKKSHQTDESSNTEEIYDEEHDEADKKAVQGQKGQFGQTDSSAFKGEKTDAKFAEGNKNEQGKYQNEVLADKAEALQGKFGSNKFGADGAVFSGNNGGNINSNEGHQGYNKVYKHVPMHF</sequence>
<dbReference type="InterPro" id="IPR031959">
    <property type="entry name" value="DUF4779"/>
</dbReference>
<dbReference type="AlphaFoldDB" id="A0A9P0GM22"/>
<evidence type="ECO:0000313" key="3">
    <source>
        <dbReference type="Proteomes" id="UP001153737"/>
    </source>
</evidence>
<organism evidence="2 3">
    <name type="scientific">Phaedon cochleariae</name>
    <name type="common">Mustard beetle</name>
    <dbReference type="NCBI Taxonomy" id="80249"/>
    <lineage>
        <taxon>Eukaryota</taxon>
        <taxon>Metazoa</taxon>
        <taxon>Ecdysozoa</taxon>
        <taxon>Arthropoda</taxon>
        <taxon>Hexapoda</taxon>
        <taxon>Insecta</taxon>
        <taxon>Pterygota</taxon>
        <taxon>Neoptera</taxon>
        <taxon>Endopterygota</taxon>
        <taxon>Coleoptera</taxon>
        <taxon>Polyphaga</taxon>
        <taxon>Cucujiformia</taxon>
        <taxon>Chrysomeloidea</taxon>
        <taxon>Chrysomelidae</taxon>
        <taxon>Chrysomelinae</taxon>
        <taxon>Chrysomelini</taxon>
        <taxon>Phaedon</taxon>
    </lineage>
</organism>
<keyword evidence="3" id="KW-1185">Reference proteome</keyword>
<reference evidence="2" key="2">
    <citation type="submission" date="2022-10" db="EMBL/GenBank/DDBJ databases">
        <authorList>
            <consortium name="ENA_rothamsted_submissions"/>
            <consortium name="culmorum"/>
            <person name="King R."/>
        </authorList>
    </citation>
    <scope>NUCLEOTIDE SEQUENCE</scope>
</reference>
<feature type="compositionally biased region" description="Basic residues" evidence="1">
    <location>
        <begin position="124"/>
        <end position="138"/>
    </location>
</feature>